<feature type="domain" description="Cyclic nucleotide-binding" evidence="6">
    <location>
        <begin position="140"/>
        <end position="260"/>
    </location>
</feature>
<keyword evidence="4" id="KW-0804">Transcription</keyword>
<dbReference type="InterPro" id="IPR014710">
    <property type="entry name" value="RmlC-like_jellyroll"/>
</dbReference>
<dbReference type="SMART" id="SM00100">
    <property type="entry name" value="cNMP"/>
    <property type="match status" value="1"/>
</dbReference>
<dbReference type="Pfam" id="PF00027">
    <property type="entry name" value="cNMP_binding"/>
    <property type="match status" value="1"/>
</dbReference>
<dbReference type="InterPro" id="IPR036388">
    <property type="entry name" value="WH-like_DNA-bd_sf"/>
</dbReference>
<feature type="modified residue" description="4-aspartylphosphate" evidence="5">
    <location>
        <position position="52"/>
    </location>
</feature>
<dbReference type="SUPFAM" id="SSF46785">
    <property type="entry name" value="Winged helix' DNA-binding domain"/>
    <property type="match status" value="1"/>
</dbReference>
<dbReference type="RefSeq" id="WP_354659388.1">
    <property type="nucleotide sequence ID" value="NZ_JBEXAC010000001.1"/>
</dbReference>
<evidence type="ECO:0000259" key="6">
    <source>
        <dbReference type="PROSITE" id="PS50042"/>
    </source>
</evidence>
<dbReference type="SUPFAM" id="SSF51206">
    <property type="entry name" value="cAMP-binding domain-like"/>
    <property type="match status" value="1"/>
</dbReference>
<dbReference type="InterPro" id="IPR000595">
    <property type="entry name" value="cNMP-bd_dom"/>
</dbReference>
<dbReference type="PANTHER" id="PTHR43547">
    <property type="entry name" value="TWO-COMPONENT HISTIDINE KINASE"/>
    <property type="match status" value="1"/>
</dbReference>
<dbReference type="Gene3D" id="2.60.120.10">
    <property type="entry name" value="Jelly Rolls"/>
    <property type="match status" value="1"/>
</dbReference>
<dbReference type="Proteomes" id="UP001549749">
    <property type="component" value="Unassembled WGS sequence"/>
</dbReference>
<keyword evidence="10" id="KW-1185">Reference proteome</keyword>
<dbReference type="InterPro" id="IPR001789">
    <property type="entry name" value="Sig_transdc_resp-reg_receiver"/>
</dbReference>
<dbReference type="Pfam" id="PF00072">
    <property type="entry name" value="Response_reg"/>
    <property type="match status" value="1"/>
</dbReference>
<dbReference type="PROSITE" id="PS51063">
    <property type="entry name" value="HTH_CRP_2"/>
    <property type="match status" value="1"/>
</dbReference>
<reference evidence="9 10" key="1">
    <citation type="submission" date="2024-06" db="EMBL/GenBank/DDBJ databases">
        <title>Chitinophaga defluvii sp. nov., isolated from municipal sewage.</title>
        <authorList>
            <person name="Zhang L."/>
        </authorList>
    </citation>
    <scope>NUCLEOTIDE SEQUENCE [LARGE SCALE GENOMIC DNA]</scope>
    <source>
        <strain evidence="9 10">H8</strain>
    </source>
</reference>
<dbReference type="Pfam" id="PF13545">
    <property type="entry name" value="HTH_Crp_2"/>
    <property type="match status" value="1"/>
</dbReference>
<dbReference type="InterPro" id="IPR018490">
    <property type="entry name" value="cNMP-bd_dom_sf"/>
</dbReference>
<dbReference type="SMART" id="SM00448">
    <property type="entry name" value="REC"/>
    <property type="match status" value="1"/>
</dbReference>
<evidence type="ECO:0000256" key="3">
    <source>
        <dbReference type="ARBA" id="ARBA00023125"/>
    </source>
</evidence>
<dbReference type="SMART" id="SM00419">
    <property type="entry name" value="HTH_CRP"/>
    <property type="match status" value="1"/>
</dbReference>
<dbReference type="SUPFAM" id="SSF52172">
    <property type="entry name" value="CheY-like"/>
    <property type="match status" value="1"/>
</dbReference>
<dbReference type="PROSITE" id="PS50110">
    <property type="entry name" value="RESPONSE_REGULATORY"/>
    <property type="match status" value="1"/>
</dbReference>
<accession>A0ABV2T147</accession>
<dbReference type="Gene3D" id="3.40.50.2300">
    <property type="match status" value="1"/>
</dbReference>
<dbReference type="InterPro" id="IPR012318">
    <property type="entry name" value="HTH_CRP"/>
</dbReference>
<keyword evidence="1 5" id="KW-0597">Phosphoprotein</keyword>
<dbReference type="CDD" id="cd17574">
    <property type="entry name" value="REC_OmpR"/>
    <property type="match status" value="1"/>
</dbReference>
<evidence type="ECO:0000259" key="8">
    <source>
        <dbReference type="PROSITE" id="PS51063"/>
    </source>
</evidence>
<keyword evidence="3" id="KW-0238">DNA-binding</keyword>
<feature type="domain" description="HTH crp-type" evidence="8">
    <location>
        <begin position="274"/>
        <end position="345"/>
    </location>
</feature>
<dbReference type="Gene3D" id="1.10.10.10">
    <property type="entry name" value="Winged helix-like DNA-binding domain superfamily/Winged helix DNA-binding domain"/>
    <property type="match status" value="1"/>
</dbReference>
<name>A0ABV2T147_9BACT</name>
<keyword evidence="2" id="KW-0805">Transcription regulation</keyword>
<evidence type="ECO:0000256" key="5">
    <source>
        <dbReference type="PROSITE-ProRule" id="PRU00169"/>
    </source>
</evidence>
<feature type="domain" description="Response regulatory" evidence="7">
    <location>
        <begin position="3"/>
        <end position="119"/>
    </location>
</feature>
<evidence type="ECO:0000256" key="4">
    <source>
        <dbReference type="ARBA" id="ARBA00023163"/>
    </source>
</evidence>
<dbReference type="EMBL" id="JBEXAC010000001">
    <property type="protein sequence ID" value="MET6996747.1"/>
    <property type="molecule type" value="Genomic_DNA"/>
</dbReference>
<evidence type="ECO:0000313" key="10">
    <source>
        <dbReference type="Proteomes" id="UP001549749"/>
    </source>
</evidence>
<proteinExistence type="predicted"/>
<organism evidence="9 10">
    <name type="scientific">Chitinophaga defluvii</name>
    <dbReference type="NCBI Taxonomy" id="3163343"/>
    <lineage>
        <taxon>Bacteria</taxon>
        <taxon>Pseudomonadati</taxon>
        <taxon>Bacteroidota</taxon>
        <taxon>Chitinophagia</taxon>
        <taxon>Chitinophagales</taxon>
        <taxon>Chitinophagaceae</taxon>
        <taxon>Chitinophaga</taxon>
    </lineage>
</organism>
<dbReference type="PROSITE" id="PS50042">
    <property type="entry name" value="CNMP_BINDING_3"/>
    <property type="match status" value="1"/>
</dbReference>
<dbReference type="InterPro" id="IPR011006">
    <property type="entry name" value="CheY-like_superfamily"/>
</dbReference>
<evidence type="ECO:0000313" key="9">
    <source>
        <dbReference type="EMBL" id="MET6996747.1"/>
    </source>
</evidence>
<dbReference type="CDD" id="cd00038">
    <property type="entry name" value="CAP_ED"/>
    <property type="match status" value="1"/>
</dbReference>
<evidence type="ECO:0000259" key="7">
    <source>
        <dbReference type="PROSITE" id="PS50110"/>
    </source>
</evidence>
<gene>
    <name evidence="9" type="ORF">ABR189_05190</name>
</gene>
<dbReference type="PANTHER" id="PTHR43547:SF2">
    <property type="entry name" value="HYBRID SIGNAL TRANSDUCTION HISTIDINE KINASE C"/>
    <property type="match status" value="1"/>
</dbReference>
<protein>
    <submittedName>
        <fullName evidence="9">Response regulator</fullName>
    </submittedName>
</protein>
<evidence type="ECO:0000256" key="1">
    <source>
        <dbReference type="ARBA" id="ARBA00022553"/>
    </source>
</evidence>
<sequence length="352" mass="40269">MKKIILIEDNTEIRENTAEILDLAGYEVLTAPNGKIGMELVIQHNPDLVVCDIMMPVLDGFGVLHLLQRNEQTQHIPFIFLTARSERADFRKGMEMGADDYIVKPFSGTDLLNAVERRIKKAELKNREFPHDLQGLNNLMLEATGKETLKSLSEGRNIDKYRKKQTIYTEGNHPTRLFYIQKGKVKTYKRNDEGKTLVVDLYNTGDFLGHIALLEGTNYKETAEAMEDCEIAIIPLEDFEELLNHNHDVAVQFVRMLAKNITAKEQQLLGLAYNSLRKKVAEALINLQRKYKQQKETYYPIDISRDNLATIAGTATESLIRTLGDFREEKLIDIKEGAIIILNEQRLSNILY</sequence>
<dbReference type="InterPro" id="IPR036390">
    <property type="entry name" value="WH_DNA-bd_sf"/>
</dbReference>
<evidence type="ECO:0000256" key="2">
    <source>
        <dbReference type="ARBA" id="ARBA00023015"/>
    </source>
</evidence>
<comment type="caution">
    <text evidence="9">The sequence shown here is derived from an EMBL/GenBank/DDBJ whole genome shotgun (WGS) entry which is preliminary data.</text>
</comment>